<dbReference type="InterPro" id="IPR043504">
    <property type="entry name" value="Peptidase_S1_PA_chymotrypsin"/>
</dbReference>
<dbReference type="EC" id="3.4.21.-" evidence="6"/>
<dbReference type="GO" id="GO:0006508">
    <property type="term" value="P:proteolysis"/>
    <property type="evidence" value="ECO:0007669"/>
    <property type="project" value="UniProtKB-KW"/>
</dbReference>
<dbReference type="InterPro" id="IPR018114">
    <property type="entry name" value="TRYPSIN_HIS"/>
</dbReference>
<dbReference type="Proteomes" id="UP000281028">
    <property type="component" value="Unassembled WGS sequence"/>
</dbReference>
<dbReference type="PANTHER" id="PTHR15462">
    <property type="entry name" value="SERINE PROTEASE"/>
    <property type="match status" value="1"/>
</dbReference>
<organism evidence="7 8">
    <name type="scientific">Chitinophaga solisilvae</name>
    <dbReference type="NCBI Taxonomy" id="1233460"/>
    <lineage>
        <taxon>Bacteria</taxon>
        <taxon>Pseudomonadati</taxon>
        <taxon>Bacteroidota</taxon>
        <taxon>Chitinophagia</taxon>
        <taxon>Chitinophagales</taxon>
        <taxon>Chitinophagaceae</taxon>
        <taxon>Chitinophaga</taxon>
    </lineage>
</organism>
<keyword evidence="2 6" id="KW-0645">Protease</keyword>
<keyword evidence="5 6" id="KW-0720">Serine protease</keyword>
<dbReference type="SUPFAM" id="SSF50494">
    <property type="entry name" value="Trypsin-like serine proteases"/>
    <property type="match status" value="1"/>
</dbReference>
<gene>
    <name evidence="7" type="ORF">ECE50_018410</name>
</gene>
<dbReference type="GO" id="GO:0004252">
    <property type="term" value="F:serine-type endopeptidase activity"/>
    <property type="evidence" value="ECO:0007669"/>
    <property type="project" value="InterPro"/>
</dbReference>
<dbReference type="InterPro" id="IPR050966">
    <property type="entry name" value="Glutamyl_endopeptidase"/>
</dbReference>
<comment type="similarity">
    <text evidence="1 6">Belongs to the peptidase S1B family.</text>
</comment>
<proteinExistence type="inferred from homology"/>
<keyword evidence="8" id="KW-1185">Reference proteome</keyword>
<reference evidence="7" key="1">
    <citation type="submission" date="2020-05" db="EMBL/GenBank/DDBJ databases">
        <title>Chitinophaga laudate sp. nov., isolated from a tropical peat swamp.</title>
        <authorList>
            <person name="Goh C.B.S."/>
            <person name="Lee M.S."/>
            <person name="Parimannan S."/>
            <person name="Pasbakhsh P."/>
            <person name="Yule C.M."/>
            <person name="Rajandas H."/>
            <person name="Loke S."/>
            <person name="Croft L."/>
            <person name="Tan J.B.L."/>
        </authorList>
    </citation>
    <scope>NUCLEOTIDE SEQUENCE</scope>
    <source>
        <strain evidence="7">Mgbs1</strain>
    </source>
</reference>
<evidence type="ECO:0000256" key="2">
    <source>
        <dbReference type="ARBA" id="ARBA00022670"/>
    </source>
</evidence>
<evidence type="ECO:0000256" key="6">
    <source>
        <dbReference type="RuleBase" id="RU004296"/>
    </source>
</evidence>
<comment type="caution">
    <text evidence="7">The sequence shown here is derived from an EMBL/GenBank/DDBJ whole genome shotgun (WGS) entry which is preliminary data.</text>
</comment>
<keyword evidence="4 6" id="KW-0378">Hydrolase</keyword>
<evidence type="ECO:0000256" key="1">
    <source>
        <dbReference type="ARBA" id="ARBA00008764"/>
    </source>
</evidence>
<sequence length="433" mass="48068">MQPGSKSLYELSYGQPQAVCGNDERVRISPTTSQPYSSICELFVEDKDGNYYAGTGCIFSIPGADYGLVITAAHCLFEFKKKRAIRSIIVIPAIDGKNSPFGRITVDGHQCFVSYPFVLGKERGSDYGAILIPLKKGWEHNFEMNVLTTEELEERVVLTAGYPLDKLGETMWSTGDVIYSLNNVTFRYEFDTHGGQSGSPVWTMYKGKWSIVGIHSGGGCPNVAVRITELQIAQFNSWARKGSTFSLKNEDMNNKNYFPNEGGLKDIYADTNELICPPGQIMVGFSLYQKFNRIAPRILSAEPDGSNAAWITNTDMNNNYFPGEGGLKDIYADTNELVCPAGKFITGFSFWKKENRLAPRIRCSDLDGSNATWISNTEMNNNNYFPGEGGLKDIYADTNPLVCRSTNSAVTCFAFYKKDNRIAPMINTLVLNS</sequence>
<dbReference type="OrthoDB" id="191045at2"/>
<evidence type="ECO:0000313" key="7">
    <source>
        <dbReference type="EMBL" id="NSL88822.1"/>
    </source>
</evidence>
<accession>A0A9Q5GRV8</accession>
<name>A0A9Q5GRV8_9BACT</name>
<dbReference type="AlphaFoldDB" id="A0A9Q5GRV8"/>
<dbReference type="Gene3D" id="2.40.10.10">
    <property type="entry name" value="Trypsin-like serine proteases"/>
    <property type="match status" value="2"/>
</dbReference>
<dbReference type="PANTHER" id="PTHR15462:SF8">
    <property type="entry name" value="SERINE PROTEASE"/>
    <property type="match status" value="1"/>
</dbReference>
<protein>
    <recommendedName>
        <fullName evidence="6">Serine protease</fullName>
        <ecNumber evidence="6">3.4.21.-</ecNumber>
    </recommendedName>
</protein>
<evidence type="ECO:0000256" key="5">
    <source>
        <dbReference type="ARBA" id="ARBA00022825"/>
    </source>
</evidence>
<evidence type="ECO:0000256" key="3">
    <source>
        <dbReference type="ARBA" id="ARBA00022729"/>
    </source>
</evidence>
<evidence type="ECO:0000313" key="8">
    <source>
        <dbReference type="Proteomes" id="UP000281028"/>
    </source>
</evidence>
<evidence type="ECO:0000256" key="4">
    <source>
        <dbReference type="ARBA" id="ARBA00022801"/>
    </source>
</evidence>
<dbReference type="PROSITE" id="PS00134">
    <property type="entry name" value="TRYPSIN_HIS"/>
    <property type="match status" value="1"/>
</dbReference>
<dbReference type="InterPro" id="IPR009003">
    <property type="entry name" value="Peptidase_S1_PA"/>
</dbReference>
<keyword evidence="3" id="KW-0732">Signal</keyword>
<dbReference type="EMBL" id="RIAR02000001">
    <property type="protein sequence ID" value="NSL88822.1"/>
    <property type="molecule type" value="Genomic_DNA"/>
</dbReference>
<dbReference type="InterPro" id="IPR008256">
    <property type="entry name" value="Peptidase_S1B"/>
</dbReference>
<dbReference type="PRINTS" id="PR00839">
    <property type="entry name" value="V8PROTEASE"/>
</dbReference>